<evidence type="ECO:0000313" key="2">
    <source>
        <dbReference type="EMBL" id="PIC16583.1"/>
    </source>
</evidence>
<sequence>MSDPNQDSTSEVKANDAQGEQASGEKTVDDKKANDAPKINDAVKKNDGDKITPSPWTKTRPVVGGSSLFDNPPPTKTASSSSSENNRATMSYMTKYSGLLEEFGWRYGPKEKLAKREDDEDKRNAKEMELRDELAHFKHGRLLQEIELEKRERMKMFEATLLSQKETELLRLQQTRVDRSIARITETGKVKEEPADDDVILLDTDYVEGPSTSSAKRENY</sequence>
<evidence type="ECO:0000256" key="1">
    <source>
        <dbReference type="SAM" id="MobiDB-lite"/>
    </source>
</evidence>
<dbReference type="OrthoDB" id="10520304at2759"/>
<feature type="compositionally biased region" description="Basic and acidic residues" evidence="1">
    <location>
        <begin position="26"/>
        <end position="35"/>
    </location>
</feature>
<comment type="caution">
    <text evidence="2">The sequence shown here is derived from an EMBL/GenBank/DDBJ whole genome shotgun (WGS) entry which is preliminary data.</text>
</comment>
<organism evidence="2 3">
    <name type="scientific">Caenorhabditis nigoni</name>
    <dbReference type="NCBI Taxonomy" id="1611254"/>
    <lineage>
        <taxon>Eukaryota</taxon>
        <taxon>Metazoa</taxon>
        <taxon>Ecdysozoa</taxon>
        <taxon>Nematoda</taxon>
        <taxon>Chromadorea</taxon>
        <taxon>Rhabditida</taxon>
        <taxon>Rhabditina</taxon>
        <taxon>Rhabditomorpha</taxon>
        <taxon>Rhabditoidea</taxon>
        <taxon>Rhabditidae</taxon>
        <taxon>Peloderinae</taxon>
        <taxon>Caenorhabditis</taxon>
    </lineage>
</organism>
<dbReference type="AlphaFoldDB" id="A0A2G5SNV1"/>
<name>A0A2G5SNV1_9PELO</name>
<reference evidence="3" key="1">
    <citation type="submission" date="2017-10" db="EMBL/GenBank/DDBJ databases">
        <title>Rapid genome shrinkage in a self-fertile nematode reveals novel sperm competition proteins.</title>
        <authorList>
            <person name="Yin D."/>
            <person name="Schwarz E.M."/>
            <person name="Thomas C.G."/>
            <person name="Felde R.L."/>
            <person name="Korf I.F."/>
            <person name="Cutter A.D."/>
            <person name="Schartner C.M."/>
            <person name="Ralston E.J."/>
            <person name="Meyer B.J."/>
            <person name="Haag E.S."/>
        </authorList>
    </citation>
    <scope>NUCLEOTIDE SEQUENCE [LARGE SCALE GENOMIC DNA]</scope>
    <source>
        <strain evidence="3">JU1422</strain>
    </source>
</reference>
<gene>
    <name evidence="2" type="primary">Cnig_chr_X.g23140</name>
    <name evidence="2" type="ORF">B9Z55_023140</name>
</gene>
<feature type="region of interest" description="Disordered" evidence="1">
    <location>
        <begin position="1"/>
        <end position="87"/>
    </location>
</feature>
<dbReference type="Proteomes" id="UP000230233">
    <property type="component" value="Chromosome X"/>
</dbReference>
<keyword evidence="3" id="KW-1185">Reference proteome</keyword>
<feature type="compositionally biased region" description="Polar residues" evidence="1">
    <location>
        <begin position="1"/>
        <end position="12"/>
    </location>
</feature>
<accession>A0A2G5SNV1</accession>
<protein>
    <submittedName>
        <fullName evidence="2">Uncharacterized protein</fullName>
    </submittedName>
</protein>
<proteinExistence type="predicted"/>
<evidence type="ECO:0000313" key="3">
    <source>
        <dbReference type="Proteomes" id="UP000230233"/>
    </source>
</evidence>
<dbReference type="EMBL" id="PDUG01000006">
    <property type="protein sequence ID" value="PIC16583.1"/>
    <property type="molecule type" value="Genomic_DNA"/>
</dbReference>
<feature type="compositionally biased region" description="Basic and acidic residues" evidence="1">
    <location>
        <begin position="41"/>
        <end position="50"/>
    </location>
</feature>